<gene>
    <name evidence="1" type="ORF">DERP_007471</name>
</gene>
<evidence type="ECO:0000313" key="2">
    <source>
        <dbReference type="Proteomes" id="UP000887458"/>
    </source>
</evidence>
<dbReference type="Proteomes" id="UP000887458">
    <property type="component" value="Unassembled WGS sequence"/>
</dbReference>
<keyword evidence="2" id="KW-1185">Reference proteome</keyword>
<name>A0ABQ8J4G0_DERPT</name>
<accession>A0ABQ8J4G0</accession>
<evidence type="ECO:0000313" key="1">
    <source>
        <dbReference type="EMBL" id="KAH9417473.1"/>
    </source>
</evidence>
<proteinExistence type="predicted"/>
<protein>
    <submittedName>
        <fullName evidence="1">Uncharacterized protein</fullName>
    </submittedName>
</protein>
<sequence length="150" mass="16826">MKKNLKEILLLVTSSNFVDSRRKRCVIRSIVTFISPTDDFPFDKSKFGEPLPLSSPPRINAPLTFGEIIESKPKLLFGDDFFRSFSPPIPPSGECKRLRFGGGGGGIRLCIDNDGIGGDILRIELPRLPIYSGVIERRERNEDDDDETRS</sequence>
<organism evidence="1 2">
    <name type="scientific">Dermatophagoides pteronyssinus</name>
    <name type="common">European house dust mite</name>
    <dbReference type="NCBI Taxonomy" id="6956"/>
    <lineage>
        <taxon>Eukaryota</taxon>
        <taxon>Metazoa</taxon>
        <taxon>Ecdysozoa</taxon>
        <taxon>Arthropoda</taxon>
        <taxon>Chelicerata</taxon>
        <taxon>Arachnida</taxon>
        <taxon>Acari</taxon>
        <taxon>Acariformes</taxon>
        <taxon>Sarcoptiformes</taxon>
        <taxon>Astigmata</taxon>
        <taxon>Psoroptidia</taxon>
        <taxon>Analgoidea</taxon>
        <taxon>Pyroglyphidae</taxon>
        <taxon>Dermatophagoidinae</taxon>
        <taxon>Dermatophagoides</taxon>
    </lineage>
</organism>
<reference evidence="1 2" key="1">
    <citation type="journal article" date="2018" name="J. Allergy Clin. Immunol.">
        <title>High-quality assembly of Dermatophagoides pteronyssinus genome and transcriptome reveals a wide range of novel allergens.</title>
        <authorList>
            <person name="Liu X.Y."/>
            <person name="Yang K.Y."/>
            <person name="Wang M.Q."/>
            <person name="Kwok J.S."/>
            <person name="Zeng X."/>
            <person name="Yang Z."/>
            <person name="Xiao X.J."/>
            <person name="Lau C.P."/>
            <person name="Li Y."/>
            <person name="Huang Z.M."/>
            <person name="Ba J.G."/>
            <person name="Yim A.K."/>
            <person name="Ouyang C.Y."/>
            <person name="Ngai S.M."/>
            <person name="Chan T.F."/>
            <person name="Leung E.L."/>
            <person name="Liu L."/>
            <person name="Liu Z.G."/>
            <person name="Tsui S.K."/>
        </authorList>
    </citation>
    <scope>NUCLEOTIDE SEQUENCE [LARGE SCALE GENOMIC DNA]</scope>
    <source>
        <strain evidence="1">Derp</strain>
    </source>
</reference>
<comment type="caution">
    <text evidence="1">The sequence shown here is derived from an EMBL/GenBank/DDBJ whole genome shotgun (WGS) entry which is preliminary data.</text>
</comment>
<dbReference type="EMBL" id="NJHN03000077">
    <property type="protein sequence ID" value="KAH9417473.1"/>
    <property type="molecule type" value="Genomic_DNA"/>
</dbReference>
<reference evidence="1 2" key="2">
    <citation type="journal article" date="2022" name="Mol. Biol. Evol.">
        <title>Comparative Genomics Reveals Insights into the Divergent Evolution of Astigmatic Mites and Household Pest Adaptations.</title>
        <authorList>
            <person name="Xiong Q."/>
            <person name="Wan A.T."/>
            <person name="Liu X."/>
            <person name="Fung C.S."/>
            <person name="Xiao X."/>
            <person name="Malainual N."/>
            <person name="Hou J."/>
            <person name="Wang L."/>
            <person name="Wang M."/>
            <person name="Yang K.Y."/>
            <person name="Cui Y."/>
            <person name="Leung E.L."/>
            <person name="Nong W."/>
            <person name="Shin S.K."/>
            <person name="Au S.W."/>
            <person name="Jeong K.Y."/>
            <person name="Chew F.T."/>
            <person name="Hui J.H."/>
            <person name="Leung T.F."/>
            <person name="Tungtrongchitr A."/>
            <person name="Zhong N."/>
            <person name="Liu Z."/>
            <person name="Tsui S.K."/>
        </authorList>
    </citation>
    <scope>NUCLEOTIDE SEQUENCE [LARGE SCALE GENOMIC DNA]</scope>
    <source>
        <strain evidence="1">Derp</strain>
    </source>
</reference>